<dbReference type="GO" id="GO:0016740">
    <property type="term" value="F:transferase activity"/>
    <property type="evidence" value="ECO:0007669"/>
    <property type="project" value="UniProtKB-KW"/>
</dbReference>
<organism evidence="2 3">
    <name type="scientific">Tindallia magadiensis</name>
    <dbReference type="NCBI Taxonomy" id="69895"/>
    <lineage>
        <taxon>Bacteria</taxon>
        <taxon>Bacillati</taxon>
        <taxon>Bacillota</taxon>
        <taxon>Clostridia</taxon>
        <taxon>Peptostreptococcales</taxon>
        <taxon>Tindalliaceae</taxon>
        <taxon>Tindallia</taxon>
    </lineage>
</organism>
<dbReference type="CDD" id="cd05403">
    <property type="entry name" value="NT_KNTase_like"/>
    <property type="match status" value="1"/>
</dbReference>
<protein>
    <submittedName>
        <fullName evidence="2">Nucleotidyltransferase domain-containing protein</fullName>
    </submittedName>
</protein>
<dbReference type="Proteomes" id="UP000199287">
    <property type="component" value="Unassembled WGS sequence"/>
</dbReference>
<dbReference type="SUPFAM" id="SSF81301">
    <property type="entry name" value="Nucleotidyltransferase"/>
    <property type="match status" value="1"/>
</dbReference>
<dbReference type="Pfam" id="PF18765">
    <property type="entry name" value="Polbeta"/>
    <property type="match status" value="1"/>
</dbReference>
<keyword evidence="2" id="KW-0808">Transferase</keyword>
<evidence type="ECO:0000313" key="3">
    <source>
        <dbReference type="Proteomes" id="UP000199287"/>
    </source>
</evidence>
<dbReference type="Gene3D" id="3.30.460.10">
    <property type="entry name" value="Beta Polymerase, domain 2"/>
    <property type="match status" value="1"/>
</dbReference>
<proteinExistence type="predicted"/>
<dbReference type="InterPro" id="IPR043519">
    <property type="entry name" value="NT_sf"/>
</dbReference>
<dbReference type="InterPro" id="IPR041633">
    <property type="entry name" value="Polbeta"/>
</dbReference>
<dbReference type="PANTHER" id="PTHR43449:SF3">
    <property type="entry name" value="POLYMERASE NUCLEOTIDYL TRANSFERASE DOMAIN-CONTAINING PROTEIN"/>
    <property type="match status" value="1"/>
</dbReference>
<evidence type="ECO:0000259" key="1">
    <source>
        <dbReference type="Pfam" id="PF18765"/>
    </source>
</evidence>
<dbReference type="STRING" id="69895.SAMN05192551_102251"/>
<feature type="domain" description="Polymerase beta nucleotidyltransferase" evidence="1">
    <location>
        <begin position="12"/>
        <end position="99"/>
    </location>
</feature>
<name>A0A1I3C6R1_9FIRM</name>
<accession>A0A1I3C6R1</accession>
<dbReference type="AlphaFoldDB" id="A0A1I3C6R1"/>
<gene>
    <name evidence="2" type="ORF">SAMN05192551_102251</name>
</gene>
<dbReference type="PANTHER" id="PTHR43449">
    <property type="entry name" value="NUCLEOTIDYLTRANSFERASE"/>
    <property type="match status" value="1"/>
</dbReference>
<evidence type="ECO:0000313" key="2">
    <source>
        <dbReference type="EMBL" id="SFH70244.1"/>
    </source>
</evidence>
<sequence length="100" mass="11612">MHGLTKRDMEYILEAVKKHPEIKEVILYGSRAMGNHKKGSDVDLALVGEEVTQKVLRKVYDDLNEELPLPYFFDVLIYHEITNQELKKHIDNLGKSIYKA</sequence>
<keyword evidence="3" id="KW-1185">Reference proteome</keyword>
<dbReference type="EMBL" id="FOQA01000002">
    <property type="protein sequence ID" value="SFH70244.1"/>
    <property type="molecule type" value="Genomic_DNA"/>
</dbReference>
<reference evidence="3" key="1">
    <citation type="submission" date="2016-10" db="EMBL/GenBank/DDBJ databases">
        <authorList>
            <person name="Varghese N."/>
            <person name="Submissions S."/>
        </authorList>
    </citation>
    <scope>NUCLEOTIDE SEQUENCE [LARGE SCALE GENOMIC DNA]</scope>
    <source>
        <strain evidence="3">Z-7934</strain>
    </source>
</reference>
<dbReference type="OrthoDB" id="9803106at2"/>
<dbReference type="RefSeq" id="WP_093370542.1">
    <property type="nucleotide sequence ID" value="NZ_FOQA01000002.1"/>
</dbReference>